<name>A0A4D9DEE1_9SAUR</name>
<dbReference type="AlphaFoldDB" id="A0A4D9DEE1"/>
<dbReference type="EMBL" id="QXTE01001153">
    <property type="protein sequence ID" value="TFJ95836.1"/>
    <property type="molecule type" value="Genomic_DNA"/>
</dbReference>
<dbReference type="Proteomes" id="UP000297703">
    <property type="component" value="Unassembled WGS sequence"/>
</dbReference>
<comment type="caution">
    <text evidence="1">The sequence shown here is derived from an EMBL/GenBank/DDBJ whole genome shotgun (WGS) entry which is preliminary data.</text>
</comment>
<evidence type="ECO:0000313" key="1">
    <source>
        <dbReference type="EMBL" id="TFJ95836.1"/>
    </source>
</evidence>
<reference evidence="1 2" key="2">
    <citation type="submission" date="2019-04" db="EMBL/GenBank/DDBJ databases">
        <title>The genome sequence of big-headed turtle.</title>
        <authorList>
            <person name="Gong S."/>
        </authorList>
    </citation>
    <scope>NUCLEOTIDE SEQUENCE [LARGE SCALE GENOMIC DNA]</scope>
    <source>
        <strain evidence="1">DO16091913</strain>
        <tissue evidence="1">Muscle</tissue>
    </source>
</reference>
<organism evidence="1 2">
    <name type="scientific">Platysternon megacephalum</name>
    <name type="common">big-headed turtle</name>
    <dbReference type="NCBI Taxonomy" id="55544"/>
    <lineage>
        <taxon>Eukaryota</taxon>
        <taxon>Metazoa</taxon>
        <taxon>Chordata</taxon>
        <taxon>Craniata</taxon>
        <taxon>Vertebrata</taxon>
        <taxon>Euteleostomi</taxon>
        <taxon>Archelosauria</taxon>
        <taxon>Testudinata</taxon>
        <taxon>Testudines</taxon>
        <taxon>Cryptodira</taxon>
        <taxon>Durocryptodira</taxon>
        <taxon>Testudinoidea</taxon>
        <taxon>Platysternidae</taxon>
        <taxon>Platysternon</taxon>
    </lineage>
</organism>
<proteinExistence type="predicted"/>
<gene>
    <name evidence="1" type="ORF">DR999_PMT22455</name>
</gene>
<protein>
    <submittedName>
        <fullName evidence="1">Protein phosphatase 1 regulatory subunit 27</fullName>
    </submittedName>
</protein>
<sequence length="67" mass="7834">MGDLDHLHFNNPEPLLLKPFIREAPDSVDGIFRFRKYRFRNPGFRKEETSEDLDSGAGICRLRKNTV</sequence>
<accession>A0A4D9DEE1</accession>
<keyword evidence="2" id="KW-1185">Reference proteome</keyword>
<evidence type="ECO:0000313" key="2">
    <source>
        <dbReference type="Proteomes" id="UP000297703"/>
    </source>
</evidence>
<reference evidence="1 2" key="1">
    <citation type="submission" date="2019-04" db="EMBL/GenBank/DDBJ databases">
        <title>Draft genome of the big-headed turtle Platysternon megacephalum.</title>
        <authorList>
            <person name="Gong S."/>
        </authorList>
    </citation>
    <scope>NUCLEOTIDE SEQUENCE [LARGE SCALE GENOMIC DNA]</scope>
    <source>
        <strain evidence="1">DO16091913</strain>
        <tissue evidence="1">Muscle</tissue>
    </source>
</reference>